<dbReference type="AlphaFoldDB" id="B9SXZ0"/>
<name>B9SXZ0_RICCO</name>
<dbReference type="GO" id="GO:0000398">
    <property type="term" value="P:mRNA splicing, via spliceosome"/>
    <property type="evidence" value="ECO:0007669"/>
    <property type="project" value="InterPro"/>
</dbReference>
<evidence type="ECO:0000313" key="1">
    <source>
        <dbReference type="EMBL" id="EEF31521.1"/>
    </source>
</evidence>
<dbReference type="InterPro" id="IPR045241">
    <property type="entry name" value="Prp46/PLRG1-like"/>
</dbReference>
<accession>B9SXZ0</accession>
<dbReference type="InParanoid" id="B9SXZ0"/>
<dbReference type="SUPFAM" id="SSF50978">
    <property type="entry name" value="WD40 repeat-like"/>
    <property type="match status" value="1"/>
</dbReference>
<reference evidence="2" key="1">
    <citation type="journal article" date="2010" name="Nat. Biotechnol.">
        <title>Draft genome sequence of the oilseed species Ricinus communis.</title>
        <authorList>
            <person name="Chan A.P."/>
            <person name="Crabtree J."/>
            <person name="Zhao Q."/>
            <person name="Lorenzi H."/>
            <person name="Orvis J."/>
            <person name="Puiu D."/>
            <person name="Melake-Berhan A."/>
            <person name="Jones K.M."/>
            <person name="Redman J."/>
            <person name="Chen G."/>
            <person name="Cahoon E.B."/>
            <person name="Gedil M."/>
            <person name="Stanke M."/>
            <person name="Haas B.J."/>
            <person name="Wortman J.R."/>
            <person name="Fraser-Liggett C.M."/>
            <person name="Ravel J."/>
            <person name="Rabinowicz P.D."/>
        </authorList>
    </citation>
    <scope>NUCLEOTIDE SEQUENCE [LARGE SCALE GENOMIC DNA]</scope>
    <source>
        <strain evidence="2">cv. Hale</strain>
    </source>
</reference>
<dbReference type="STRING" id="3988.B9SXZ0"/>
<protein>
    <submittedName>
        <fullName evidence="1">Uncharacterized protein</fullName>
    </submittedName>
</protein>
<evidence type="ECO:0000313" key="2">
    <source>
        <dbReference type="Proteomes" id="UP000008311"/>
    </source>
</evidence>
<keyword evidence="2" id="KW-1185">Reference proteome</keyword>
<dbReference type="PANTHER" id="PTHR19923:SF0">
    <property type="entry name" value="PLEIOTROPIC REGULATOR 1"/>
    <property type="match status" value="1"/>
</dbReference>
<dbReference type="InterPro" id="IPR015943">
    <property type="entry name" value="WD40/YVTN_repeat-like_dom_sf"/>
</dbReference>
<dbReference type="EMBL" id="EQ974236">
    <property type="protein sequence ID" value="EEF31521.1"/>
    <property type="molecule type" value="Genomic_DNA"/>
</dbReference>
<dbReference type="eggNOG" id="KOG0285">
    <property type="taxonomic scope" value="Eukaryota"/>
</dbReference>
<proteinExistence type="predicted"/>
<gene>
    <name evidence="1" type="ORF">RCOM_1206810</name>
</gene>
<dbReference type="Gene3D" id="2.130.10.10">
    <property type="entry name" value="YVTN repeat-like/Quinoprotein amine dehydrogenase"/>
    <property type="match status" value="1"/>
</dbReference>
<dbReference type="InterPro" id="IPR036322">
    <property type="entry name" value="WD40_repeat_dom_sf"/>
</dbReference>
<sequence>MELHPTEDCFASASFDNIKKFNLSEGEFLYNMSSEQNTVINAMAIKNEGVMATGGDNGTLGFLGLAKWP</sequence>
<dbReference type="PANTHER" id="PTHR19923">
    <property type="entry name" value="WD40 REPEAT PROTEINPRL1/PRL2-RELATED"/>
    <property type="match status" value="1"/>
</dbReference>
<dbReference type="Proteomes" id="UP000008311">
    <property type="component" value="Unassembled WGS sequence"/>
</dbReference>
<organism evidence="1 2">
    <name type="scientific">Ricinus communis</name>
    <name type="common">Castor bean</name>
    <dbReference type="NCBI Taxonomy" id="3988"/>
    <lineage>
        <taxon>Eukaryota</taxon>
        <taxon>Viridiplantae</taxon>
        <taxon>Streptophyta</taxon>
        <taxon>Embryophyta</taxon>
        <taxon>Tracheophyta</taxon>
        <taxon>Spermatophyta</taxon>
        <taxon>Magnoliopsida</taxon>
        <taxon>eudicotyledons</taxon>
        <taxon>Gunneridae</taxon>
        <taxon>Pentapetalae</taxon>
        <taxon>rosids</taxon>
        <taxon>fabids</taxon>
        <taxon>Malpighiales</taxon>
        <taxon>Euphorbiaceae</taxon>
        <taxon>Acalyphoideae</taxon>
        <taxon>Acalypheae</taxon>
        <taxon>Ricinus</taxon>
    </lineage>
</organism>